<evidence type="ECO:0000313" key="2">
    <source>
        <dbReference type="EMBL" id="PRR77254.1"/>
    </source>
</evidence>
<keyword evidence="3" id="KW-1185">Reference proteome</keyword>
<keyword evidence="1" id="KW-0812">Transmembrane</keyword>
<protein>
    <submittedName>
        <fullName evidence="2">Uncharacterized protein</fullName>
    </submittedName>
</protein>
<feature type="transmembrane region" description="Helical" evidence="1">
    <location>
        <begin position="12"/>
        <end position="31"/>
    </location>
</feature>
<dbReference type="Proteomes" id="UP000239706">
    <property type="component" value="Unassembled WGS sequence"/>
</dbReference>
<proteinExistence type="predicted"/>
<gene>
    <name evidence="2" type="ORF">CLLI_24240</name>
</gene>
<name>A0A2T0B0X1_9CLOT</name>
<sequence>MGCFFMRKRSVIITTIIFVSIIAVGFIKVTSSLPNFIKNNSNFKVFYTNKPFDLTFETDKYVIYINEKALHNMNNSVNSVFNNIVEGTSKISKDIIQGTYDKINNTVERFRERTE</sequence>
<organism evidence="2 3">
    <name type="scientific">Clostridium liquoris</name>
    <dbReference type="NCBI Taxonomy" id="1289519"/>
    <lineage>
        <taxon>Bacteria</taxon>
        <taxon>Bacillati</taxon>
        <taxon>Bacillota</taxon>
        <taxon>Clostridia</taxon>
        <taxon>Eubacteriales</taxon>
        <taxon>Clostridiaceae</taxon>
        <taxon>Clostridium</taxon>
    </lineage>
</organism>
<keyword evidence="1" id="KW-1133">Transmembrane helix</keyword>
<dbReference type="AlphaFoldDB" id="A0A2T0B0X1"/>
<dbReference type="EMBL" id="PVXO01000066">
    <property type="protein sequence ID" value="PRR77254.1"/>
    <property type="molecule type" value="Genomic_DNA"/>
</dbReference>
<evidence type="ECO:0000313" key="3">
    <source>
        <dbReference type="Proteomes" id="UP000239706"/>
    </source>
</evidence>
<evidence type="ECO:0000256" key="1">
    <source>
        <dbReference type="SAM" id="Phobius"/>
    </source>
</evidence>
<accession>A0A2T0B0X1</accession>
<comment type="caution">
    <text evidence="2">The sequence shown here is derived from an EMBL/GenBank/DDBJ whole genome shotgun (WGS) entry which is preliminary data.</text>
</comment>
<reference evidence="2 3" key="1">
    <citation type="submission" date="2018-03" db="EMBL/GenBank/DDBJ databases">
        <title>Genome sequence of Clostridium liquoris DSM 100320.</title>
        <authorList>
            <person name="Poehlein A."/>
            <person name="Daniel R."/>
        </authorList>
    </citation>
    <scope>NUCLEOTIDE SEQUENCE [LARGE SCALE GENOMIC DNA]</scope>
    <source>
        <strain evidence="2 3">DSM 100320</strain>
    </source>
</reference>
<keyword evidence="1" id="KW-0472">Membrane</keyword>